<dbReference type="EMBL" id="CACTIH010001817">
    <property type="protein sequence ID" value="CAA2964045.1"/>
    <property type="molecule type" value="Genomic_DNA"/>
</dbReference>
<protein>
    <submittedName>
        <fullName evidence="2">Uncharacterized protein</fullName>
    </submittedName>
</protein>
<gene>
    <name evidence="2" type="ORF">OLEA9_A106880</name>
</gene>
<organism evidence="2 3">
    <name type="scientific">Olea europaea subsp. europaea</name>
    <dbReference type="NCBI Taxonomy" id="158383"/>
    <lineage>
        <taxon>Eukaryota</taxon>
        <taxon>Viridiplantae</taxon>
        <taxon>Streptophyta</taxon>
        <taxon>Embryophyta</taxon>
        <taxon>Tracheophyta</taxon>
        <taxon>Spermatophyta</taxon>
        <taxon>Magnoliopsida</taxon>
        <taxon>eudicotyledons</taxon>
        <taxon>Gunneridae</taxon>
        <taxon>Pentapetalae</taxon>
        <taxon>asterids</taxon>
        <taxon>lamiids</taxon>
        <taxon>Lamiales</taxon>
        <taxon>Oleaceae</taxon>
        <taxon>Oleeae</taxon>
        <taxon>Olea</taxon>
    </lineage>
</organism>
<proteinExistence type="predicted"/>
<sequence length="146" mass="16101">MDGMEELEGDKGREDIRVGEDGMEEPEGNKGGEDGGVKESVQSNDVDVVDQESVDIVEAGVHMRSDEQAAKIVVEDAAKDDDRVDANDGLLEHFTNPKYEQSEEEYGDNDDDDRFFELSEGFNIGVGKIGNVQDNEERDGRDAKTD</sequence>
<feature type="compositionally biased region" description="Basic and acidic residues" evidence="1">
    <location>
        <begin position="9"/>
        <end position="20"/>
    </location>
</feature>
<dbReference type="Proteomes" id="UP000594638">
    <property type="component" value="Unassembled WGS sequence"/>
</dbReference>
<name>A0A8S0QE33_OLEEU</name>
<evidence type="ECO:0000256" key="1">
    <source>
        <dbReference type="SAM" id="MobiDB-lite"/>
    </source>
</evidence>
<evidence type="ECO:0000313" key="3">
    <source>
        <dbReference type="Proteomes" id="UP000594638"/>
    </source>
</evidence>
<feature type="compositionally biased region" description="Acidic residues" evidence="1">
    <location>
        <begin position="102"/>
        <end position="113"/>
    </location>
</feature>
<feature type="compositionally biased region" description="Basic and acidic residues" evidence="1">
    <location>
        <begin position="27"/>
        <end position="37"/>
    </location>
</feature>
<keyword evidence="3" id="KW-1185">Reference proteome</keyword>
<reference evidence="2 3" key="1">
    <citation type="submission" date="2019-12" db="EMBL/GenBank/DDBJ databases">
        <authorList>
            <person name="Alioto T."/>
            <person name="Alioto T."/>
            <person name="Gomez Garrido J."/>
        </authorList>
    </citation>
    <scope>NUCLEOTIDE SEQUENCE [LARGE SCALE GENOMIC DNA]</scope>
</reference>
<comment type="caution">
    <text evidence="2">The sequence shown here is derived from an EMBL/GenBank/DDBJ whole genome shotgun (WGS) entry which is preliminary data.</text>
</comment>
<feature type="region of interest" description="Disordered" evidence="1">
    <location>
        <begin position="1"/>
        <end position="47"/>
    </location>
</feature>
<dbReference type="AlphaFoldDB" id="A0A8S0QE33"/>
<feature type="region of interest" description="Disordered" evidence="1">
    <location>
        <begin position="126"/>
        <end position="146"/>
    </location>
</feature>
<feature type="region of interest" description="Disordered" evidence="1">
    <location>
        <begin position="88"/>
        <end position="113"/>
    </location>
</feature>
<evidence type="ECO:0000313" key="2">
    <source>
        <dbReference type="EMBL" id="CAA2964045.1"/>
    </source>
</evidence>
<accession>A0A8S0QE33</accession>
<dbReference type="Gramene" id="OE9A106880T1">
    <property type="protein sequence ID" value="OE9A106880C1"/>
    <property type="gene ID" value="OE9A106880"/>
</dbReference>